<dbReference type="AlphaFoldDB" id="A0A1I8FFW0"/>
<keyword evidence="6" id="KW-0862">Zinc</keyword>
<dbReference type="Proteomes" id="UP000095280">
    <property type="component" value="Unplaced"/>
</dbReference>
<name>A0A1I8FFW0_9PLAT</name>
<evidence type="ECO:0000313" key="10">
    <source>
        <dbReference type="WBParaSite" id="maker-unitig_31498-snap-gene-0.1-mRNA-1"/>
    </source>
</evidence>
<evidence type="ECO:0000256" key="7">
    <source>
        <dbReference type="ARBA" id="ARBA00023242"/>
    </source>
</evidence>
<dbReference type="PANTHER" id="PTHR13214">
    <property type="entry name" value="ZINC FINGER PROTEIN 330"/>
    <property type="match status" value="1"/>
</dbReference>
<dbReference type="WBParaSite" id="maker-unitig_31498-snap-gene-0.1-mRNA-1">
    <property type="protein sequence ID" value="maker-unitig_31498-snap-gene-0.1-mRNA-1"/>
    <property type="gene ID" value="maker-unitig_31498-snap-gene-0.1"/>
</dbReference>
<dbReference type="PANTHER" id="PTHR13214:SF1">
    <property type="entry name" value="ZINC FINGER PROTEIN 330"/>
    <property type="match status" value="1"/>
</dbReference>
<keyword evidence="4" id="KW-0677">Repeat</keyword>
<keyword evidence="3" id="KW-0479">Metal-binding</keyword>
<accession>A0A1I8FFW0</accession>
<feature type="region of interest" description="Disordered" evidence="8">
    <location>
        <begin position="1"/>
        <end position="36"/>
    </location>
</feature>
<keyword evidence="5" id="KW-0863">Zinc-finger</keyword>
<reference evidence="10" key="1">
    <citation type="submission" date="2016-11" db="UniProtKB">
        <authorList>
            <consortium name="WormBaseParasite"/>
        </authorList>
    </citation>
    <scope>IDENTIFICATION</scope>
</reference>
<dbReference type="InterPro" id="IPR010531">
    <property type="entry name" value="NOA36"/>
</dbReference>
<evidence type="ECO:0000256" key="1">
    <source>
        <dbReference type="ARBA" id="ARBA00004604"/>
    </source>
</evidence>
<protein>
    <submittedName>
        <fullName evidence="10">DUF2116 family Zn-ribbon domain-containing protein</fullName>
    </submittedName>
</protein>
<organism evidence="9 10">
    <name type="scientific">Macrostomum lignano</name>
    <dbReference type="NCBI Taxonomy" id="282301"/>
    <lineage>
        <taxon>Eukaryota</taxon>
        <taxon>Metazoa</taxon>
        <taxon>Spiralia</taxon>
        <taxon>Lophotrochozoa</taxon>
        <taxon>Platyhelminthes</taxon>
        <taxon>Rhabditophora</taxon>
        <taxon>Macrostomorpha</taxon>
        <taxon>Macrostomida</taxon>
        <taxon>Macrostomidae</taxon>
        <taxon>Macrostomum</taxon>
    </lineage>
</organism>
<keyword evidence="9" id="KW-1185">Reference proteome</keyword>
<evidence type="ECO:0000256" key="3">
    <source>
        <dbReference type="ARBA" id="ARBA00022723"/>
    </source>
</evidence>
<proteinExistence type="inferred from homology"/>
<evidence type="ECO:0000256" key="4">
    <source>
        <dbReference type="ARBA" id="ARBA00022737"/>
    </source>
</evidence>
<dbReference type="GO" id="GO:0008270">
    <property type="term" value="F:zinc ion binding"/>
    <property type="evidence" value="ECO:0007669"/>
    <property type="project" value="UniProtKB-KW"/>
</dbReference>
<comment type="similarity">
    <text evidence="2">Belongs to the NOA36 family.</text>
</comment>
<feature type="compositionally biased region" description="Basic residues" evidence="8">
    <location>
        <begin position="1"/>
        <end position="13"/>
    </location>
</feature>
<evidence type="ECO:0000256" key="5">
    <source>
        <dbReference type="ARBA" id="ARBA00022771"/>
    </source>
</evidence>
<evidence type="ECO:0000256" key="6">
    <source>
        <dbReference type="ARBA" id="ARBA00022833"/>
    </source>
</evidence>
<dbReference type="Pfam" id="PF06524">
    <property type="entry name" value="NOA36"/>
    <property type="match status" value="1"/>
</dbReference>
<sequence length="166" mass="18221">MPKKKTGQRKKSEKQRERQRAIRDRDVGGHAAIRGTPAAGRQKVRAFCYFCAPARCRPAPPDGKQKCLSKTGDCVIKHGANHVSGLAMVGAICDFCEAWVWSRPQMPGNSRLRLSAAATGECAECQRGVWEARRAGLPVLILRAGTCARMTSLSTRPRCQRLDSES</sequence>
<keyword evidence="7" id="KW-0539">Nucleus</keyword>
<evidence type="ECO:0000256" key="8">
    <source>
        <dbReference type="SAM" id="MobiDB-lite"/>
    </source>
</evidence>
<evidence type="ECO:0000256" key="2">
    <source>
        <dbReference type="ARBA" id="ARBA00007212"/>
    </source>
</evidence>
<dbReference type="GO" id="GO:0005730">
    <property type="term" value="C:nucleolus"/>
    <property type="evidence" value="ECO:0007669"/>
    <property type="project" value="UniProtKB-SubCell"/>
</dbReference>
<evidence type="ECO:0000313" key="9">
    <source>
        <dbReference type="Proteomes" id="UP000095280"/>
    </source>
</evidence>
<feature type="compositionally biased region" description="Basic and acidic residues" evidence="8">
    <location>
        <begin position="14"/>
        <end position="28"/>
    </location>
</feature>
<comment type="subcellular location">
    <subcellularLocation>
        <location evidence="1">Nucleus</location>
        <location evidence="1">Nucleolus</location>
    </subcellularLocation>
</comment>